<keyword evidence="2" id="KW-1185">Reference proteome</keyword>
<protein>
    <submittedName>
        <fullName evidence="1">Uncharacterized protein</fullName>
    </submittedName>
</protein>
<reference evidence="1" key="1">
    <citation type="submission" date="2023-07" db="EMBL/GenBank/DDBJ databases">
        <title>Black Yeasts Isolated from many extreme environments.</title>
        <authorList>
            <person name="Coleine C."/>
            <person name="Stajich J.E."/>
            <person name="Selbmann L."/>
        </authorList>
    </citation>
    <scope>NUCLEOTIDE SEQUENCE</scope>
    <source>
        <strain evidence="1">CCFEE 5714</strain>
    </source>
</reference>
<evidence type="ECO:0000313" key="2">
    <source>
        <dbReference type="Proteomes" id="UP001281147"/>
    </source>
</evidence>
<sequence length="322" mass="33837">MATVATTTATTSLLTLVPLTTVFIPPDSCFSSATFTVSPGGNDAIRQDGTAVTAFRGVQSDDECYPTGYSAIFSASPVRLWYSPGNICPESYFTADLEQDYFSTSVQCCPTYHSFSAKWCWAITGGAEVTVINGSDTSTITAAIVASPPIAYRQATSDGVYRFPSTLSQSSNTSSTVDETSAPVTDPPTPPSPSNDAETTTSTGSGLSTGAKAGIGIGAVLGGIAIISLIVAAVWWRRRSRKPPKRGSYDQAGDGKAELSGEGKDKPEISGAEVYEAGGVGKPPELDQDNVRVELESDWRGWEASNEGIRPYEMAVDAVAHR</sequence>
<organism evidence="1 2">
    <name type="scientific">Vermiconidia calcicola</name>
    <dbReference type="NCBI Taxonomy" id="1690605"/>
    <lineage>
        <taxon>Eukaryota</taxon>
        <taxon>Fungi</taxon>
        <taxon>Dikarya</taxon>
        <taxon>Ascomycota</taxon>
        <taxon>Pezizomycotina</taxon>
        <taxon>Dothideomycetes</taxon>
        <taxon>Dothideomycetidae</taxon>
        <taxon>Mycosphaerellales</taxon>
        <taxon>Extremaceae</taxon>
        <taxon>Vermiconidia</taxon>
    </lineage>
</organism>
<accession>A0ACC3N5L5</accession>
<dbReference type="EMBL" id="JAUTXU010000086">
    <property type="protein sequence ID" value="KAK3710214.1"/>
    <property type="molecule type" value="Genomic_DNA"/>
</dbReference>
<evidence type="ECO:0000313" key="1">
    <source>
        <dbReference type="EMBL" id="KAK3710214.1"/>
    </source>
</evidence>
<name>A0ACC3N5L5_9PEZI</name>
<comment type="caution">
    <text evidence="1">The sequence shown here is derived from an EMBL/GenBank/DDBJ whole genome shotgun (WGS) entry which is preliminary data.</text>
</comment>
<proteinExistence type="predicted"/>
<gene>
    <name evidence="1" type="ORF">LTR37_010435</name>
</gene>
<dbReference type="Proteomes" id="UP001281147">
    <property type="component" value="Unassembled WGS sequence"/>
</dbReference>